<comment type="similarity">
    <text evidence="2">Belongs to the RPGRIP1 family.</text>
</comment>
<comment type="subcellular location">
    <subcellularLocation>
        <location evidence="1">Cell projection</location>
        <location evidence="1">Cilium</location>
    </subcellularLocation>
</comment>
<evidence type="ECO:0000256" key="4">
    <source>
        <dbReference type="ARBA" id="ARBA00023069"/>
    </source>
</evidence>
<proteinExistence type="inferred from homology"/>
<sequence length="601" mass="67614">VYLTGEAASSFDGSETSSFITYEFFEHEIQATPVMKGNRMDFNFTSLYVVKVDDFFLHYLQKESTMVELHRALGSSYETVAVCQLKLRELLERSHGRLHGTAKLIGTQSSNEGTEVATMEYWVRLRVPMEQAIRLFKERSKALGYLNARDYKALEKTGDELPSDVNELFITITRCSDLNARREDVQPSPYVVYRFYDFADHDTDIISNSNNPQWNDRKTCPVPMTEELDTYLRSQSLEVYVLDDVDPEPTAYLGLAKIPLISLAHGKSIKGTFHLLKESGEKNGTIDVSMEWRNTYLPASAKVKTEPQYMPIAQEEIDHERALAEQPEEKRSSLVPLVTSTPKQSYENVVKKPPKARPRSGKKKPSRPSSAKSLNEENLGLNEIFNDAKDIPANRDEEIEFHKDMSIDQLIQASEEVPKVVEDVPRDVEEKKESQLSSTSAMVAEVPDSEDTMFADEETDSGNNEDKDTLEPVSRELPEELVSGSEGQASDSDGLVMSSMSVHGAGIPQGPAQVTIMVSSLTLYPDTTVMNNDAITELYVAYKFLNCDPAELETPVSLPKPAPNRPIHYNFKKVFPVDSERNEVKRSWLVHTISSENPEQG</sequence>
<keyword evidence="8" id="KW-1185">Reference proteome</keyword>
<dbReference type="GO" id="GO:0005856">
    <property type="term" value="C:cytoskeleton"/>
    <property type="evidence" value="ECO:0007669"/>
    <property type="project" value="UniProtKB-ARBA"/>
</dbReference>
<feature type="non-terminal residue" evidence="7">
    <location>
        <position position="1"/>
    </location>
</feature>
<dbReference type="EMBL" id="CACRXK020018418">
    <property type="protein sequence ID" value="CAB4032458.1"/>
    <property type="molecule type" value="Genomic_DNA"/>
</dbReference>
<feature type="compositionally biased region" description="Polar residues" evidence="6">
    <location>
        <begin position="338"/>
        <end position="347"/>
    </location>
</feature>
<dbReference type="Pfam" id="PF11618">
    <property type="entry name" value="C2-C2_1"/>
    <property type="match status" value="1"/>
</dbReference>
<protein>
    <submittedName>
        <fullName evidence="7">Fantom-like isoform X1</fullName>
    </submittedName>
</protein>
<keyword evidence="5" id="KW-0966">Cell projection</keyword>
<evidence type="ECO:0000256" key="3">
    <source>
        <dbReference type="ARBA" id="ARBA00023054"/>
    </source>
</evidence>
<evidence type="ECO:0000256" key="5">
    <source>
        <dbReference type="ARBA" id="ARBA00023273"/>
    </source>
</evidence>
<name>A0A6S7JN48_PARCT</name>
<feature type="non-terminal residue" evidence="7">
    <location>
        <position position="601"/>
    </location>
</feature>
<comment type="caution">
    <text evidence="7">The sequence shown here is derived from an EMBL/GenBank/DDBJ whole genome shotgun (WGS) entry which is preliminary data.</text>
</comment>
<feature type="compositionally biased region" description="Acidic residues" evidence="6">
    <location>
        <begin position="447"/>
        <end position="460"/>
    </location>
</feature>
<dbReference type="InterPro" id="IPR000008">
    <property type="entry name" value="C2_dom"/>
</dbReference>
<dbReference type="GO" id="GO:1905515">
    <property type="term" value="P:non-motile cilium assembly"/>
    <property type="evidence" value="ECO:0007669"/>
    <property type="project" value="TreeGrafter"/>
</dbReference>
<dbReference type="CDD" id="cd00030">
    <property type="entry name" value="C2"/>
    <property type="match status" value="1"/>
</dbReference>
<dbReference type="PANTHER" id="PTHR14240:SF1">
    <property type="entry name" value="PROTEIN FANTOM-RELATED"/>
    <property type="match status" value="1"/>
</dbReference>
<dbReference type="AlphaFoldDB" id="A0A6S7JN48"/>
<dbReference type="SUPFAM" id="SSF49562">
    <property type="entry name" value="C2 domain (Calcium/lipid-binding domain, CaLB)"/>
    <property type="match status" value="2"/>
</dbReference>
<gene>
    <name evidence="7" type="ORF">PACLA_8A016817</name>
</gene>
<evidence type="ECO:0000256" key="2">
    <source>
        <dbReference type="ARBA" id="ARBA00006042"/>
    </source>
</evidence>
<dbReference type="PANTHER" id="PTHR14240">
    <property type="entry name" value="RETINITIS PIGMENTOSA GTPASE REGULATOR-INTERACTING PROTEIN"/>
    <property type="match status" value="1"/>
</dbReference>
<dbReference type="Pfam" id="PF00168">
    <property type="entry name" value="C2"/>
    <property type="match status" value="1"/>
</dbReference>
<dbReference type="SMART" id="SM00239">
    <property type="entry name" value="C2"/>
    <property type="match status" value="1"/>
</dbReference>
<dbReference type="PROSITE" id="PS50004">
    <property type="entry name" value="C2"/>
    <property type="match status" value="1"/>
</dbReference>
<dbReference type="Gene3D" id="2.60.40.150">
    <property type="entry name" value="C2 domain"/>
    <property type="match status" value="3"/>
</dbReference>
<evidence type="ECO:0000256" key="6">
    <source>
        <dbReference type="SAM" id="MobiDB-lite"/>
    </source>
</evidence>
<reference evidence="7" key="1">
    <citation type="submission" date="2020-04" db="EMBL/GenBank/DDBJ databases">
        <authorList>
            <person name="Alioto T."/>
            <person name="Alioto T."/>
            <person name="Gomez Garrido J."/>
        </authorList>
    </citation>
    <scope>NUCLEOTIDE SEQUENCE</scope>
    <source>
        <strain evidence="7">A484AB</strain>
    </source>
</reference>
<dbReference type="InterPro" id="IPR035892">
    <property type="entry name" value="C2_domain_sf"/>
</dbReference>
<dbReference type="InterPro" id="IPR031139">
    <property type="entry name" value="RPGRIP1_fam"/>
</dbReference>
<feature type="region of interest" description="Disordered" evidence="6">
    <location>
        <begin position="322"/>
        <end position="381"/>
    </location>
</feature>
<accession>A0A6S7JN48</accession>
<dbReference type="InterPro" id="IPR041091">
    <property type="entry name" value="RPGRIP1_C"/>
</dbReference>
<dbReference type="InterPro" id="IPR021656">
    <property type="entry name" value="C2-C2_1"/>
</dbReference>
<keyword evidence="4" id="KW-0969">Cilium</keyword>
<evidence type="ECO:0000256" key="1">
    <source>
        <dbReference type="ARBA" id="ARBA00004138"/>
    </source>
</evidence>
<feature type="region of interest" description="Disordered" evidence="6">
    <location>
        <begin position="418"/>
        <end position="472"/>
    </location>
</feature>
<organism evidence="7 8">
    <name type="scientific">Paramuricea clavata</name>
    <name type="common">Red gorgonian</name>
    <name type="synonym">Violescent sea-whip</name>
    <dbReference type="NCBI Taxonomy" id="317549"/>
    <lineage>
        <taxon>Eukaryota</taxon>
        <taxon>Metazoa</taxon>
        <taxon>Cnidaria</taxon>
        <taxon>Anthozoa</taxon>
        <taxon>Octocorallia</taxon>
        <taxon>Malacalcyonacea</taxon>
        <taxon>Plexauridae</taxon>
        <taxon>Paramuricea</taxon>
    </lineage>
</organism>
<evidence type="ECO:0000313" key="7">
    <source>
        <dbReference type="EMBL" id="CAB4032458.1"/>
    </source>
</evidence>
<dbReference type="Pfam" id="PF18111">
    <property type="entry name" value="RPGR1_C"/>
    <property type="match status" value="1"/>
</dbReference>
<keyword evidence="3" id="KW-0175">Coiled coil</keyword>
<feature type="compositionally biased region" description="Basic and acidic residues" evidence="6">
    <location>
        <begin position="418"/>
        <end position="434"/>
    </location>
</feature>
<dbReference type="Proteomes" id="UP001152795">
    <property type="component" value="Unassembled WGS sequence"/>
</dbReference>
<dbReference type="GO" id="GO:0035869">
    <property type="term" value="C:ciliary transition zone"/>
    <property type="evidence" value="ECO:0007669"/>
    <property type="project" value="TreeGrafter"/>
</dbReference>
<feature type="compositionally biased region" description="Basic residues" evidence="6">
    <location>
        <begin position="352"/>
        <end position="366"/>
    </location>
</feature>
<evidence type="ECO:0000313" key="8">
    <source>
        <dbReference type="Proteomes" id="UP001152795"/>
    </source>
</evidence>
<dbReference type="OrthoDB" id="2133912at2759"/>
<feature type="compositionally biased region" description="Basic and acidic residues" evidence="6">
    <location>
        <begin position="322"/>
        <end position="332"/>
    </location>
</feature>